<dbReference type="STRING" id="68895.RR42_m2358"/>
<gene>
    <name evidence="1" type="ORF">RR42_m2358</name>
</gene>
<evidence type="ECO:0000313" key="2">
    <source>
        <dbReference type="Proteomes" id="UP000031843"/>
    </source>
</evidence>
<name>A0A0C4Y9X7_9BURK</name>
<protein>
    <submittedName>
        <fullName evidence="1">Uncharacterized protein</fullName>
    </submittedName>
</protein>
<evidence type="ECO:0000313" key="1">
    <source>
        <dbReference type="EMBL" id="AJG19750.1"/>
    </source>
</evidence>
<sequence length="61" mass="6578">MMQDKDVVDRVAEVVKDQDSQSLCHTAPRCKRGKVRLMADGPLRSGVFAAALCVSAKTVST</sequence>
<dbReference type="Proteomes" id="UP000031843">
    <property type="component" value="Chromosome main"/>
</dbReference>
<dbReference type="EMBL" id="CP010536">
    <property type="protein sequence ID" value="AJG19750.1"/>
    <property type="molecule type" value="Genomic_DNA"/>
</dbReference>
<reference evidence="1 2" key="1">
    <citation type="journal article" date="2015" name="Genome Announc.">
        <title>Complete Genome Sequence of Cupriavidus basilensis 4G11, Isolated from the Oak Ridge Field Research Center Site.</title>
        <authorList>
            <person name="Ray J."/>
            <person name="Waters R.J."/>
            <person name="Skerker J.M."/>
            <person name="Kuehl J.V."/>
            <person name="Price M.N."/>
            <person name="Huang J."/>
            <person name="Chakraborty R."/>
            <person name="Arkin A.P."/>
            <person name="Deutschbauer A."/>
        </authorList>
    </citation>
    <scope>NUCLEOTIDE SEQUENCE [LARGE SCALE GENOMIC DNA]</scope>
    <source>
        <strain evidence="1">4G11</strain>
    </source>
</reference>
<accession>A0A0C4Y9X7</accession>
<organism evidence="1 2">
    <name type="scientific">Cupriavidus basilensis</name>
    <dbReference type="NCBI Taxonomy" id="68895"/>
    <lineage>
        <taxon>Bacteria</taxon>
        <taxon>Pseudomonadati</taxon>
        <taxon>Pseudomonadota</taxon>
        <taxon>Betaproteobacteria</taxon>
        <taxon>Burkholderiales</taxon>
        <taxon>Burkholderiaceae</taxon>
        <taxon>Cupriavidus</taxon>
    </lineage>
</organism>
<keyword evidence="2" id="KW-1185">Reference proteome</keyword>
<dbReference type="KEGG" id="cbw:RR42_m2358"/>
<proteinExistence type="predicted"/>
<dbReference type="AlphaFoldDB" id="A0A0C4Y9X7"/>